<evidence type="ECO:0000259" key="8">
    <source>
        <dbReference type="Pfam" id="PF01182"/>
    </source>
</evidence>
<evidence type="ECO:0000256" key="6">
    <source>
        <dbReference type="ARBA" id="ARBA00020337"/>
    </source>
</evidence>
<dbReference type="EC" id="3.1.1.31" evidence="5 7"/>
<evidence type="ECO:0000256" key="1">
    <source>
        <dbReference type="ARBA" id="ARBA00000832"/>
    </source>
</evidence>
<accession>A0A2P4EWB7</accession>
<dbReference type="OrthoDB" id="9810967at2"/>
<dbReference type="InterPro" id="IPR006148">
    <property type="entry name" value="Glc/Gal-6P_isomerase"/>
</dbReference>
<dbReference type="Proteomes" id="UP000243451">
    <property type="component" value="Unassembled WGS sequence"/>
</dbReference>
<evidence type="ECO:0000256" key="5">
    <source>
        <dbReference type="ARBA" id="ARBA00013198"/>
    </source>
</evidence>
<evidence type="ECO:0000256" key="2">
    <source>
        <dbReference type="ARBA" id="ARBA00002681"/>
    </source>
</evidence>
<dbReference type="SUPFAM" id="SSF100950">
    <property type="entry name" value="NagB/RpiA/CoA transferase-like"/>
    <property type="match status" value="1"/>
</dbReference>
<name>A0A2P4EWB7_9GAMM</name>
<feature type="domain" description="Glucosamine/galactosamine-6-phosphate isomerase" evidence="8">
    <location>
        <begin position="53"/>
        <end position="258"/>
    </location>
</feature>
<dbReference type="Pfam" id="PF01182">
    <property type="entry name" value="Glucosamine_iso"/>
    <property type="match status" value="1"/>
</dbReference>
<dbReference type="EMBL" id="PPSK01000005">
    <property type="protein sequence ID" value="POB04270.1"/>
    <property type="molecule type" value="Genomic_DNA"/>
</dbReference>
<dbReference type="GO" id="GO:0006098">
    <property type="term" value="P:pentose-phosphate shunt"/>
    <property type="evidence" value="ECO:0007669"/>
    <property type="project" value="UniProtKB-UniPathway"/>
</dbReference>
<comment type="function">
    <text evidence="2 7">Hydrolysis of 6-phosphogluconolactone to 6-phosphogluconate.</text>
</comment>
<dbReference type="CDD" id="cd01400">
    <property type="entry name" value="6PGL"/>
    <property type="match status" value="1"/>
</dbReference>
<dbReference type="PANTHER" id="PTHR11054:SF0">
    <property type="entry name" value="6-PHOSPHOGLUCONOLACTONASE"/>
    <property type="match status" value="1"/>
</dbReference>
<evidence type="ECO:0000313" key="10">
    <source>
        <dbReference type="Proteomes" id="UP000243451"/>
    </source>
</evidence>
<dbReference type="GO" id="GO:0017057">
    <property type="term" value="F:6-phosphogluconolactonase activity"/>
    <property type="evidence" value="ECO:0007669"/>
    <property type="project" value="UniProtKB-UniRule"/>
</dbReference>
<comment type="similarity">
    <text evidence="4 7">Belongs to the glucosamine/galactosamine-6-phosphate isomerase family. 6-phosphogluconolactonase subfamily.</text>
</comment>
<keyword evidence="7" id="KW-0378">Hydrolase</keyword>
<proteinExistence type="inferred from homology"/>
<protein>
    <recommendedName>
        <fullName evidence="6 7">6-phosphogluconolactonase</fullName>
        <shortName evidence="7">6PGL</shortName>
        <ecNumber evidence="5 7">3.1.1.31</ecNumber>
    </recommendedName>
</protein>
<dbReference type="UniPathway" id="UPA00115">
    <property type="reaction ID" value="UER00409"/>
</dbReference>
<dbReference type="AlphaFoldDB" id="A0A2P4EWB7"/>
<gene>
    <name evidence="7 9" type="primary">pgl</name>
    <name evidence="9" type="ORF">C1949_07570</name>
</gene>
<dbReference type="InterPro" id="IPR039104">
    <property type="entry name" value="6PGL"/>
</dbReference>
<comment type="pathway">
    <text evidence="3 7">Carbohydrate degradation; pentose phosphate pathway; D-ribulose 5-phosphate from D-glucose 6-phosphate (oxidative stage): step 2/3.</text>
</comment>
<evidence type="ECO:0000313" key="9">
    <source>
        <dbReference type="EMBL" id="POB04270.1"/>
    </source>
</evidence>
<dbReference type="InterPro" id="IPR037171">
    <property type="entry name" value="NagB/RpiA_transferase-like"/>
</dbReference>
<dbReference type="NCBIfam" id="TIGR01198">
    <property type="entry name" value="pgl"/>
    <property type="match status" value="1"/>
</dbReference>
<comment type="catalytic activity">
    <reaction evidence="1 7">
        <text>6-phospho-D-glucono-1,5-lactone + H2O = 6-phospho-D-gluconate + H(+)</text>
        <dbReference type="Rhea" id="RHEA:12556"/>
        <dbReference type="ChEBI" id="CHEBI:15377"/>
        <dbReference type="ChEBI" id="CHEBI:15378"/>
        <dbReference type="ChEBI" id="CHEBI:57955"/>
        <dbReference type="ChEBI" id="CHEBI:58759"/>
        <dbReference type="EC" id="3.1.1.31"/>
    </reaction>
</comment>
<keyword evidence="10" id="KW-1185">Reference proteome</keyword>
<sequence length="278" mass="30458">MGTRIVCLYARRSEPGGSGWQRFHCQSARGGSIVPVIEALLAERGVTLRRAYDSTQQAEQLAAVVAERLGMAIAARGQATLALSGGRSPIPFLRALARHVLDWSRVRLTLVDERWVPEYDQQSNTGLLRRCLAPVFDQTQWLSLYRGVSPQHDAEQAGAELADWLPLDVVVLGMGVDGHTASFFPHAAQLTQWLAADCPDLCVASQASDGSPRLTMTGRALNSARFRLLSISGAAKLRTLCTALEENQVMRWPISAVVRAPMEIYYCPDDTQPNDVTD</sequence>
<evidence type="ECO:0000256" key="3">
    <source>
        <dbReference type="ARBA" id="ARBA00004961"/>
    </source>
</evidence>
<dbReference type="Gene3D" id="3.40.50.1360">
    <property type="match status" value="1"/>
</dbReference>
<comment type="caution">
    <text evidence="9">The sequence shown here is derived from an EMBL/GenBank/DDBJ whole genome shotgun (WGS) entry which is preliminary data.</text>
</comment>
<reference evidence="9 10" key="1">
    <citation type="submission" date="2018-01" db="EMBL/GenBank/DDBJ databases">
        <title>Draft genome of the type strain Pseudomonas oceani DSM 100277 isolated from the deep water in Okinawa trough, northwestern Pacific Ocean.</title>
        <authorList>
            <person name="Gomila M."/>
            <person name="Mulet M."/>
            <person name="Garcia-Valdes E."/>
            <person name="Lalucat J."/>
        </authorList>
    </citation>
    <scope>NUCLEOTIDE SEQUENCE [LARGE SCALE GENOMIC DNA]</scope>
    <source>
        <strain evidence="9 10">DSM 100277</strain>
    </source>
</reference>
<dbReference type="PANTHER" id="PTHR11054">
    <property type="entry name" value="6-PHOSPHOGLUCONOLACTONASE"/>
    <property type="match status" value="1"/>
</dbReference>
<organism evidence="9 10">
    <name type="scientific">Halopseudomonas oceani</name>
    <dbReference type="NCBI Taxonomy" id="1708783"/>
    <lineage>
        <taxon>Bacteria</taxon>
        <taxon>Pseudomonadati</taxon>
        <taxon>Pseudomonadota</taxon>
        <taxon>Gammaproteobacteria</taxon>
        <taxon>Pseudomonadales</taxon>
        <taxon>Pseudomonadaceae</taxon>
        <taxon>Halopseudomonas</taxon>
    </lineage>
</organism>
<dbReference type="GO" id="GO:0005975">
    <property type="term" value="P:carbohydrate metabolic process"/>
    <property type="evidence" value="ECO:0007669"/>
    <property type="project" value="UniProtKB-UniRule"/>
</dbReference>
<evidence type="ECO:0000256" key="7">
    <source>
        <dbReference type="RuleBase" id="RU365095"/>
    </source>
</evidence>
<evidence type="ECO:0000256" key="4">
    <source>
        <dbReference type="ARBA" id="ARBA00010662"/>
    </source>
</evidence>
<dbReference type="InterPro" id="IPR005900">
    <property type="entry name" value="6-phosphogluconolactonase_DevB"/>
</dbReference>